<dbReference type="Proteomes" id="UP000399692">
    <property type="component" value="Unassembled WGS sequence"/>
</dbReference>
<feature type="transmembrane region" description="Helical" evidence="1">
    <location>
        <begin position="199"/>
        <end position="219"/>
    </location>
</feature>
<proteinExistence type="predicted"/>
<name>A0A5E6PVL6_PSEFL</name>
<feature type="transmembrane region" description="Helical" evidence="1">
    <location>
        <begin position="231"/>
        <end position="252"/>
    </location>
</feature>
<keyword evidence="1" id="KW-0472">Membrane</keyword>
<dbReference type="RefSeq" id="WP_223175913.1">
    <property type="nucleotide sequence ID" value="NZ_CABVHF010000001.1"/>
</dbReference>
<evidence type="ECO:0000313" key="3">
    <source>
        <dbReference type="Proteomes" id="UP000399692"/>
    </source>
</evidence>
<keyword evidence="1" id="KW-0812">Transmembrane</keyword>
<feature type="transmembrane region" description="Helical" evidence="1">
    <location>
        <begin position="173"/>
        <end position="192"/>
    </location>
</feature>
<evidence type="ECO:0000256" key="1">
    <source>
        <dbReference type="SAM" id="Phobius"/>
    </source>
</evidence>
<dbReference type="Pfam" id="PF05857">
    <property type="entry name" value="TraX"/>
    <property type="match status" value="1"/>
</dbReference>
<dbReference type="EMBL" id="CABVHF010000001">
    <property type="protein sequence ID" value="VVM47283.1"/>
    <property type="molecule type" value="Genomic_DNA"/>
</dbReference>
<dbReference type="InterPro" id="IPR008875">
    <property type="entry name" value="TraX"/>
</dbReference>
<evidence type="ECO:0000313" key="2">
    <source>
        <dbReference type="EMBL" id="VVM47283.1"/>
    </source>
</evidence>
<feature type="transmembrane region" description="Helical" evidence="1">
    <location>
        <begin position="133"/>
        <end position="153"/>
    </location>
</feature>
<keyword evidence="1" id="KW-1133">Transmembrane helix</keyword>
<sequence length="256" mass="27827">MDRQVPAANGEQRVRAITVRSAGLDLVKWTAIVTMVADHLRYLWPAADGLFVIGRLAFPLFCLALAINVGRSDPTMWPSRSAARYLGWLLVFGVLSEGPYRWLDTGSQTLNVIPTLTLGLFLAWAIHHRQALACLLGLSAALTAALFSDHLMYGLPGVLLPAAILIARRYGGAGWLLPCALAVAGNVTNSWLRAHPLQPIALVILSTAAMSLPIGLWLARQERWQVPRVGRWGYAFYPLHLALIAGLQRLAAALGI</sequence>
<feature type="transmembrane region" description="Helical" evidence="1">
    <location>
        <begin position="82"/>
        <end position="103"/>
    </location>
</feature>
<feature type="transmembrane region" description="Helical" evidence="1">
    <location>
        <begin position="109"/>
        <end position="126"/>
    </location>
</feature>
<dbReference type="AlphaFoldDB" id="A0A5E6PVL6"/>
<reference evidence="2 3" key="1">
    <citation type="submission" date="2019-09" db="EMBL/GenBank/DDBJ databases">
        <authorList>
            <person name="Chandra G."/>
            <person name="Truman W A."/>
        </authorList>
    </citation>
    <scope>NUCLEOTIDE SEQUENCE [LARGE SCALE GENOMIC DNA]</scope>
    <source>
        <strain evidence="2">PS631</strain>
    </source>
</reference>
<evidence type="ECO:0008006" key="4">
    <source>
        <dbReference type="Google" id="ProtNLM"/>
    </source>
</evidence>
<gene>
    <name evidence="2" type="ORF">PS631_00612</name>
</gene>
<accession>A0A5E6PVL6</accession>
<protein>
    <recommendedName>
        <fullName evidence="4">Conjugal transfer protein TraX</fullName>
    </recommendedName>
</protein>
<feature type="transmembrane region" description="Helical" evidence="1">
    <location>
        <begin position="50"/>
        <end position="70"/>
    </location>
</feature>
<organism evidence="2 3">
    <name type="scientific">Pseudomonas fluorescens</name>
    <dbReference type="NCBI Taxonomy" id="294"/>
    <lineage>
        <taxon>Bacteria</taxon>
        <taxon>Pseudomonadati</taxon>
        <taxon>Pseudomonadota</taxon>
        <taxon>Gammaproteobacteria</taxon>
        <taxon>Pseudomonadales</taxon>
        <taxon>Pseudomonadaceae</taxon>
        <taxon>Pseudomonas</taxon>
    </lineage>
</organism>